<feature type="transmembrane region" description="Helical" evidence="1">
    <location>
        <begin position="54"/>
        <end position="74"/>
    </location>
</feature>
<organism>
    <name type="scientific">Serpula lacrymans var. lacrymans (strain S7.9)</name>
    <name type="common">Dry rot fungus</name>
    <dbReference type="NCBI Taxonomy" id="578457"/>
    <lineage>
        <taxon>Eukaryota</taxon>
        <taxon>Fungi</taxon>
        <taxon>Dikarya</taxon>
        <taxon>Basidiomycota</taxon>
        <taxon>Agaricomycotina</taxon>
        <taxon>Agaricomycetes</taxon>
        <taxon>Agaricomycetidae</taxon>
        <taxon>Boletales</taxon>
        <taxon>Coniophorineae</taxon>
        <taxon>Serpulaceae</taxon>
        <taxon>Serpula</taxon>
    </lineage>
</organism>
<evidence type="ECO:0000259" key="2">
    <source>
        <dbReference type="Pfam" id="PF20151"/>
    </source>
</evidence>
<dbReference type="KEGG" id="sla:SERLADRAFT_435130"/>
<protein>
    <recommendedName>
        <fullName evidence="2">DUF6533 domain-containing protein</fullName>
    </recommendedName>
</protein>
<dbReference type="RefSeq" id="XP_007315447.1">
    <property type="nucleotide sequence ID" value="XM_007315385.1"/>
</dbReference>
<dbReference type="EMBL" id="GL945431">
    <property type="protein sequence ID" value="EGO27356.1"/>
    <property type="molecule type" value="Genomic_DNA"/>
</dbReference>
<name>F8NMA6_SERL9</name>
<dbReference type="AlphaFoldDB" id="F8NMA6"/>
<dbReference type="HOGENOM" id="CLU_1866351_0_0_1"/>
<reference evidence="3" key="1">
    <citation type="submission" date="2011-04" db="EMBL/GenBank/DDBJ databases">
        <title>Evolution of plant cell wall degrading machinery underlies the functional diversity of forest fungi.</title>
        <authorList>
            <consortium name="US DOE Joint Genome Institute (JGI-PGF)"/>
            <person name="Eastwood D.C."/>
            <person name="Floudas D."/>
            <person name="Binder M."/>
            <person name="Majcherczyk A."/>
            <person name="Schneider P."/>
            <person name="Aerts A."/>
            <person name="Asiegbu F.O."/>
            <person name="Baker S.E."/>
            <person name="Barry K."/>
            <person name="Bendiksby M."/>
            <person name="Blumentritt M."/>
            <person name="Coutinho P.M."/>
            <person name="Cullen D."/>
            <person name="Cullen D."/>
            <person name="Gathman A."/>
            <person name="Goodell B."/>
            <person name="Henrissat B."/>
            <person name="Ihrmark K."/>
            <person name="Kauserud H."/>
            <person name="Kohler A."/>
            <person name="LaButti K."/>
            <person name="Lapidus A."/>
            <person name="Lavin J.L."/>
            <person name="Lee Y.-H."/>
            <person name="Lindquist E."/>
            <person name="Lilly W."/>
            <person name="Lucas S."/>
            <person name="Morin E."/>
            <person name="Murat C."/>
            <person name="Oguiza J.A."/>
            <person name="Park J."/>
            <person name="Pisabarro A.G."/>
            <person name="Riley R."/>
            <person name="Rosling A."/>
            <person name="Salamov A."/>
            <person name="Schmidt O."/>
            <person name="Schmutz J."/>
            <person name="Skrede I."/>
            <person name="Stenlid J."/>
            <person name="Wiebenga A."/>
            <person name="Xie X."/>
            <person name="Kues U."/>
            <person name="Hibbett D.S."/>
            <person name="Hoffmeister D."/>
            <person name="Hogberg N."/>
            <person name="Martin F."/>
            <person name="Grigoriev I.V."/>
            <person name="Watkinson S.C."/>
        </authorList>
    </citation>
    <scope>NUCLEOTIDE SEQUENCE</scope>
    <source>
        <strain evidence="3">S7.9</strain>
    </source>
</reference>
<gene>
    <name evidence="3" type="ORF">SERLADRAFT_435130</name>
</gene>
<dbReference type="GeneID" id="18814507"/>
<evidence type="ECO:0000313" key="3">
    <source>
        <dbReference type="EMBL" id="EGO27356.1"/>
    </source>
</evidence>
<dbReference type="OrthoDB" id="3349377at2759"/>
<keyword evidence="1" id="KW-0472">Membrane</keyword>
<proteinExistence type="predicted"/>
<accession>F8NMA6</accession>
<dbReference type="InterPro" id="IPR045340">
    <property type="entry name" value="DUF6533"/>
</dbReference>
<keyword evidence="1" id="KW-1133">Transmembrane helix</keyword>
<evidence type="ECO:0000256" key="1">
    <source>
        <dbReference type="SAM" id="Phobius"/>
    </source>
</evidence>
<dbReference type="Pfam" id="PF20151">
    <property type="entry name" value="DUF6533"/>
    <property type="match status" value="1"/>
</dbReference>
<dbReference type="Proteomes" id="UP000008064">
    <property type="component" value="Unassembled WGS sequence"/>
</dbReference>
<feature type="domain" description="DUF6533" evidence="2">
    <location>
        <begin position="14"/>
        <end position="56"/>
    </location>
</feature>
<sequence length="137" mass="15375">MAIAASDARAIHLFIVAPAFIAFYDHALTLDREVTLIWKCNFDPRAVLYLVTRYFGELLLLIVTVYGVAAKIWLSEAPVWNQVPQGIALTTVVIAGCRMVLNLRQVFHKRDLFEDDLPSSAPLHFISPFPNAETADF</sequence>
<keyword evidence="1" id="KW-0812">Transmembrane</keyword>
<feature type="transmembrane region" description="Helical" evidence="1">
    <location>
        <begin position="86"/>
        <end position="103"/>
    </location>
</feature>